<protein>
    <submittedName>
        <fullName evidence="14">Uncharacterized protein</fullName>
    </submittedName>
</protein>
<dbReference type="Gene3D" id="1.10.150.20">
    <property type="entry name" value="5' to 3' exonuclease, C-terminal subdomain"/>
    <property type="match status" value="1"/>
</dbReference>
<dbReference type="CDD" id="cd09857">
    <property type="entry name" value="PIN_EXO1"/>
    <property type="match status" value="1"/>
</dbReference>
<dbReference type="InterPro" id="IPR006086">
    <property type="entry name" value="XPG-I_dom"/>
</dbReference>
<evidence type="ECO:0000256" key="4">
    <source>
        <dbReference type="ARBA" id="ARBA00022759"/>
    </source>
</evidence>
<dbReference type="InterPro" id="IPR029060">
    <property type="entry name" value="PIN-like_dom_sf"/>
</dbReference>
<keyword evidence="7" id="KW-0269">Exonuclease</keyword>
<keyword evidence="11" id="KW-0539">Nucleus</keyword>
<evidence type="ECO:0000256" key="3">
    <source>
        <dbReference type="ARBA" id="ARBA00022723"/>
    </source>
</evidence>
<evidence type="ECO:0000313" key="15">
    <source>
        <dbReference type="EMBL" id="CAE0764083.1"/>
    </source>
</evidence>
<dbReference type="InterPro" id="IPR036279">
    <property type="entry name" value="5-3_exonuclease_C_sf"/>
</dbReference>
<dbReference type="InterPro" id="IPR006085">
    <property type="entry name" value="XPG_DNA_repair_N"/>
</dbReference>
<dbReference type="PANTHER" id="PTHR11081:SF9">
    <property type="entry name" value="FLAP ENDONUCLEASE 1"/>
    <property type="match status" value="1"/>
</dbReference>
<dbReference type="GO" id="GO:0006281">
    <property type="term" value="P:DNA repair"/>
    <property type="evidence" value="ECO:0007669"/>
    <property type="project" value="UniProtKB-KW"/>
</dbReference>
<keyword evidence="6" id="KW-0378">Hydrolase</keyword>
<dbReference type="GO" id="GO:0003677">
    <property type="term" value="F:DNA binding"/>
    <property type="evidence" value="ECO:0007669"/>
    <property type="project" value="UniProtKB-KW"/>
</dbReference>
<dbReference type="Pfam" id="PF00752">
    <property type="entry name" value="XPG_N"/>
    <property type="match status" value="1"/>
</dbReference>
<dbReference type="GO" id="GO:0046872">
    <property type="term" value="F:metal ion binding"/>
    <property type="evidence" value="ECO:0007669"/>
    <property type="project" value="UniProtKB-KW"/>
</dbReference>
<feature type="domain" description="XPG-I" evidence="12">
    <location>
        <begin position="136"/>
        <end position="207"/>
    </location>
</feature>
<evidence type="ECO:0000256" key="2">
    <source>
        <dbReference type="ARBA" id="ARBA00022722"/>
    </source>
</evidence>
<keyword evidence="10" id="KW-0234">DNA repair</keyword>
<proteinExistence type="predicted"/>
<keyword evidence="4" id="KW-0255">Endonuclease</keyword>
<sequence>MGIKGLLPLLESAAQDVHLSQYANTTLAVDASSWLHAGACGCAYDLLFGYQTLQYLDFTLRRLELMQSHAITPLLVFDGGALGVKSNRARQEGRAKARAQAEEALRQGRRSEAAESAKGAVGVSPRMVRTLIRRLRIMGIRFIVSPYEADPQLSFLVRHGHAAAAVTEDSDLLAYGCPRCLFKLDDNGNARALEFEDVQFVQRRENHLFAGSFEGEWEAWRGGLFADMCILAGCEYINSLPQVGVITAHQSLRDAAKNLVSGACEDWRDAALSRAAEALSRKYLNSNGAQSMSAIEYIEEVQRVRLVFRHQRVWDPQDRVVCPLSPIDGSISAPLAPDAQLDRYIGAPISADVARRLCELAEIDPVSLQPFAEEVEEAAPGAFGMGTMAAGTAADTVSTAAAAAAAETAGTTGDVVGQVERGAEGSSAGHGAAQSAASAAHAAAVAAMAAAMAMAAAVRAGVASSAVAAAAATRAAAAARRGSRRGRGEGRAEAVALVVAVEAAASAVGEG</sequence>
<keyword evidence="3" id="KW-0479">Metal-binding</keyword>
<dbReference type="Pfam" id="PF00867">
    <property type="entry name" value="XPG_I"/>
    <property type="match status" value="1"/>
</dbReference>
<dbReference type="InterPro" id="IPR019974">
    <property type="entry name" value="XPG_CS"/>
</dbReference>
<dbReference type="GO" id="GO:0005634">
    <property type="term" value="C:nucleus"/>
    <property type="evidence" value="ECO:0007669"/>
    <property type="project" value="UniProtKB-SubCell"/>
</dbReference>
<evidence type="ECO:0000256" key="5">
    <source>
        <dbReference type="ARBA" id="ARBA00022763"/>
    </source>
</evidence>
<accession>A0A6S9W5Y6</accession>
<dbReference type="EMBL" id="HBIZ01026347">
    <property type="protein sequence ID" value="CAE0764081.1"/>
    <property type="molecule type" value="Transcribed_RNA"/>
</dbReference>
<comment type="subcellular location">
    <subcellularLocation>
        <location evidence="1">Nucleus</location>
    </subcellularLocation>
</comment>
<reference evidence="14" key="1">
    <citation type="submission" date="2021-01" db="EMBL/GenBank/DDBJ databases">
        <authorList>
            <person name="Corre E."/>
            <person name="Pelletier E."/>
            <person name="Niang G."/>
            <person name="Scheremetjew M."/>
            <person name="Finn R."/>
            <person name="Kale V."/>
            <person name="Holt S."/>
            <person name="Cochrane G."/>
            <person name="Meng A."/>
            <person name="Brown T."/>
            <person name="Cohen L."/>
        </authorList>
    </citation>
    <scope>NUCLEOTIDE SEQUENCE</scope>
    <source>
        <strain evidence="14">CCMP645</strain>
    </source>
</reference>
<keyword evidence="5" id="KW-0227">DNA damage</keyword>
<dbReference type="SUPFAM" id="SSF47807">
    <property type="entry name" value="5' to 3' exonuclease, C-terminal subdomain"/>
    <property type="match status" value="1"/>
</dbReference>
<dbReference type="SUPFAM" id="SSF88723">
    <property type="entry name" value="PIN domain-like"/>
    <property type="match status" value="1"/>
</dbReference>
<name>A0A6S9W5Y6_CHRCT</name>
<keyword evidence="9" id="KW-0238">DNA-binding</keyword>
<dbReference type="AlphaFoldDB" id="A0A6S9W5Y6"/>
<evidence type="ECO:0000256" key="8">
    <source>
        <dbReference type="ARBA" id="ARBA00022842"/>
    </source>
</evidence>
<gene>
    <name evidence="14" type="ORF">PCAR00345_LOCUS16693</name>
    <name evidence="15" type="ORF">PCAR00345_LOCUS16695</name>
</gene>
<organism evidence="14">
    <name type="scientific">Chrysotila carterae</name>
    <name type="common">Marine alga</name>
    <name type="synonym">Syracosphaera carterae</name>
    <dbReference type="NCBI Taxonomy" id="13221"/>
    <lineage>
        <taxon>Eukaryota</taxon>
        <taxon>Haptista</taxon>
        <taxon>Haptophyta</taxon>
        <taxon>Prymnesiophyceae</taxon>
        <taxon>Isochrysidales</taxon>
        <taxon>Isochrysidaceae</taxon>
        <taxon>Chrysotila</taxon>
    </lineage>
</organism>
<feature type="domain" description="XPG N-terminal" evidence="13">
    <location>
        <begin position="1"/>
        <end position="97"/>
    </location>
</feature>
<dbReference type="InterPro" id="IPR044752">
    <property type="entry name" value="PIN-like_EXO1"/>
</dbReference>
<keyword evidence="2" id="KW-0540">Nuclease</keyword>
<dbReference type="PRINTS" id="PR00853">
    <property type="entry name" value="XPGRADSUPER"/>
</dbReference>
<keyword evidence="8" id="KW-0460">Magnesium</keyword>
<evidence type="ECO:0000256" key="6">
    <source>
        <dbReference type="ARBA" id="ARBA00022801"/>
    </source>
</evidence>
<evidence type="ECO:0000259" key="13">
    <source>
        <dbReference type="SMART" id="SM00485"/>
    </source>
</evidence>
<evidence type="ECO:0000256" key="11">
    <source>
        <dbReference type="ARBA" id="ARBA00023242"/>
    </source>
</evidence>
<dbReference type="GO" id="GO:0017108">
    <property type="term" value="F:5'-flap endonuclease activity"/>
    <property type="evidence" value="ECO:0007669"/>
    <property type="project" value="TreeGrafter"/>
</dbReference>
<dbReference type="FunFam" id="3.40.50.1010:FF:000111">
    <property type="entry name" value="Exonuclease 1"/>
    <property type="match status" value="1"/>
</dbReference>
<evidence type="ECO:0000256" key="1">
    <source>
        <dbReference type="ARBA" id="ARBA00004123"/>
    </source>
</evidence>
<dbReference type="Gene3D" id="3.40.50.1010">
    <property type="entry name" value="5'-nuclease"/>
    <property type="match status" value="1"/>
</dbReference>
<dbReference type="PROSITE" id="PS00841">
    <property type="entry name" value="XPG_1"/>
    <property type="match status" value="1"/>
</dbReference>
<dbReference type="GO" id="GO:0004527">
    <property type="term" value="F:exonuclease activity"/>
    <property type="evidence" value="ECO:0007669"/>
    <property type="project" value="UniProtKB-KW"/>
</dbReference>
<dbReference type="PANTHER" id="PTHR11081">
    <property type="entry name" value="FLAP ENDONUCLEASE FAMILY MEMBER"/>
    <property type="match status" value="1"/>
</dbReference>
<dbReference type="SMART" id="SM00485">
    <property type="entry name" value="XPGN"/>
    <property type="match status" value="1"/>
</dbReference>
<dbReference type="SMART" id="SM00484">
    <property type="entry name" value="XPGI"/>
    <property type="match status" value="1"/>
</dbReference>
<evidence type="ECO:0000313" key="14">
    <source>
        <dbReference type="EMBL" id="CAE0764081.1"/>
    </source>
</evidence>
<dbReference type="EMBL" id="HBIZ01026349">
    <property type="protein sequence ID" value="CAE0764083.1"/>
    <property type="molecule type" value="Transcribed_RNA"/>
</dbReference>
<dbReference type="InterPro" id="IPR006084">
    <property type="entry name" value="XPG/Rad2"/>
</dbReference>
<evidence type="ECO:0000256" key="10">
    <source>
        <dbReference type="ARBA" id="ARBA00023204"/>
    </source>
</evidence>
<evidence type="ECO:0000256" key="9">
    <source>
        <dbReference type="ARBA" id="ARBA00023125"/>
    </source>
</evidence>
<evidence type="ECO:0000256" key="7">
    <source>
        <dbReference type="ARBA" id="ARBA00022839"/>
    </source>
</evidence>
<evidence type="ECO:0000259" key="12">
    <source>
        <dbReference type="SMART" id="SM00484"/>
    </source>
</evidence>